<dbReference type="EMBL" id="BSPD01000065">
    <property type="protein sequence ID" value="GLS27104.1"/>
    <property type="molecule type" value="Genomic_DNA"/>
</dbReference>
<accession>A0AA37T5C7</accession>
<proteinExistence type="predicted"/>
<sequence>MSLSGWLCLSGVKALAQGNVVNIDETVTGNQEQPKVLYIVPWKSAANQENLEQDLQSQLLSGVFDHLERAELKREIILMQQNENQTE</sequence>
<dbReference type="AlphaFoldDB" id="A0AA37T5C7"/>
<evidence type="ECO:0000313" key="1">
    <source>
        <dbReference type="EMBL" id="GLS27104.1"/>
    </source>
</evidence>
<keyword evidence="2" id="KW-1185">Reference proteome</keyword>
<reference evidence="1 2" key="1">
    <citation type="journal article" date="2014" name="Int. J. Syst. Evol. Microbiol.">
        <title>Complete genome sequence of Corynebacterium casei LMG S-19264T (=DSM 44701T), isolated from a smear-ripened cheese.</title>
        <authorList>
            <consortium name="US DOE Joint Genome Institute (JGI-PGF)"/>
            <person name="Walter F."/>
            <person name="Albersmeier A."/>
            <person name="Kalinowski J."/>
            <person name="Ruckert C."/>
        </authorList>
    </citation>
    <scope>NUCLEOTIDE SEQUENCE [LARGE SCALE GENOMIC DNA]</scope>
    <source>
        <strain evidence="1 2">NBRC 110095</strain>
    </source>
</reference>
<protein>
    <submittedName>
        <fullName evidence="1">Uncharacterized protein</fullName>
    </submittedName>
</protein>
<evidence type="ECO:0000313" key="2">
    <source>
        <dbReference type="Proteomes" id="UP001156870"/>
    </source>
</evidence>
<organism evidence="1 2">
    <name type="scientific">Marinibactrum halimedae</name>
    <dbReference type="NCBI Taxonomy" id="1444977"/>
    <lineage>
        <taxon>Bacteria</taxon>
        <taxon>Pseudomonadati</taxon>
        <taxon>Pseudomonadota</taxon>
        <taxon>Gammaproteobacteria</taxon>
        <taxon>Cellvibrionales</taxon>
        <taxon>Cellvibrionaceae</taxon>
        <taxon>Marinibactrum</taxon>
    </lineage>
</organism>
<gene>
    <name evidence="1" type="ORF">GCM10007877_28230</name>
</gene>
<comment type="caution">
    <text evidence="1">The sequence shown here is derived from an EMBL/GenBank/DDBJ whole genome shotgun (WGS) entry which is preliminary data.</text>
</comment>
<name>A0AA37T5C7_9GAMM</name>
<dbReference type="Proteomes" id="UP001156870">
    <property type="component" value="Unassembled WGS sequence"/>
</dbReference>
<dbReference type="RefSeq" id="WP_416053929.1">
    <property type="nucleotide sequence ID" value="NZ_BSPD01000065.1"/>
</dbReference>